<keyword evidence="3 8" id="KW-0812">Transmembrane</keyword>
<keyword evidence="4 8" id="KW-1133">Transmembrane helix</keyword>
<feature type="transmembrane region" description="Helical" evidence="8">
    <location>
        <begin position="131"/>
        <end position="152"/>
    </location>
</feature>
<evidence type="ECO:0000256" key="4">
    <source>
        <dbReference type="ARBA" id="ARBA00022989"/>
    </source>
</evidence>
<name>A0A2W7N1F7_9BACT</name>
<comment type="function">
    <text evidence="8">Probably functions as a manganese efflux pump.</text>
</comment>
<feature type="transmembrane region" description="Helical" evidence="8">
    <location>
        <begin position="164"/>
        <end position="181"/>
    </location>
</feature>
<evidence type="ECO:0000256" key="3">
    <source>
        <dbReference type="ARBA" id="ARBA00022692"/>
    </source>
</evidence>
<feature type="transmembrane region" description="Helical" evidence="8">
    <location>
        <begin position="103"/>
        <end position="125"/>
    </location>
</feature>
<dbReference type="Pfam" id="PF02659">
    <property type="entry name" value="Mntp"/>
    <property type="match status" value="1"/>
</dbReference>
<sequence>MNLLTILLIAFGLTFDTFAASATIGLMVKDIRFKHATRLAIVMAFFQALMPLIGWFIGISIRDYIIHIDHWVAFGLLFLLGAKMIIEGLKHDDERSPFNPFRPMVIVTIAIATSIDALIAGVSFGLSELNIWLTIFLIGFLTYLMAMLGMLFGKTIGNRIGHRMEIIGGLMVIAIGVKILIEHLN</sequence>
<keyword evidence="1 8" id="KW-0813">Transport</keyword>
<evidence type="ECO:0000256" key="6">
    <source>
        <dbReference type="ARBA" id="ARBA00023136"/>
    </source>
</evidence>
<dbReference type="GO" id="GO:0005384">
    <property type="term" value="F:manganese ion transmembrane transporter activity"/>
    <property type="evidence" value="ECO:0007669"/>
    <property type="project" value="UniProtKB-UniRule"/>
</dbReference>
<dbReference type="InterPro" id="IPR003810">
    <property type="entry name" value="Mntp/YtaF"/>
</dbReference>
<dbReference type="AlphaFoldDB" id="A0A2W7N1F7"/>
<evidence type="ECO:0000256" key="1">
    <source>
        <dbReference type="ARBA" id="ARBA00022448"/>
    </source>
</evidence>
<keyword evidence="6 8" id="KW-0472">Membrane</keyword>
<evidence type="ECO:0000313" key="9">
    <source>
        <dbReference type="EMBL" id="PZX13821.1"/>
    </source>
</evidence>
<gene>
    <name evidence="8" type="primary">mntP</name>
    <name evidence="9" type="ORF">LX69_02501</name>
</gene>
<evidence type="ECO:0000256" key="8">
    <source>
        <dbReference type="HAMAP-Rule" id="MF_01521"/>
    </source>
</evidence>
<keyword evidence="5 8" id="KW-0406">Ion transport</keyword>
<dbReference type="PANTHER" id="PTHR35529">
    <property type="entry name" value="MANGANESE EFFLUX PUMP MNTP-RELATED"/>
    <property type="match status" value="1"/>
</dbReference>
<feature type="transmembrane region" description="Helical" evidence="8">
    <location>
        <begin position="64"/>
        <end position="82"/>
    </location>
</feature>
<feature type="transmembrane region" description="Helical" evidence="8">
    <location>
        <begin position="39"/>
        <end position="58"/>
    </location>
</feature>
<proteinExistence type="inferred from homology"/>
<evidence type="ECO:0000256" key="2">
    <source>
        <dbReference type="ARBA" id="ARBA00022475"/>
    </source>
</evidence>
<comment type="similarity">
    <text evidence="8">Belongs to the MntP (TC 9.B.29) family.</text>
</comment>
<dbReference type="Proteomes" id="UP000249239">
    <property type="component" value="Unassembled WGS sequence"/>
</dbReference>
<comment type="caution">
    <text evidence="9">The sequence shown here is derived from an EMBL/GenBank/DDBJ whole genome shotgun (WGS) entry which is preliminary data.</text>
</comment>
<dbReference type="PANTHER" id="PTHR35529:SF1">
    <property type="entry name" value="MANGANESE EFFLUX PUMP MNTP-RELATED"/>
    <property type="match status" value="1"/>
</dbReference>
<keyword evidence="7 8" id="KW-0464">Manganese</keyword>
<accession>A0A2W7N1F7</accession>
<evidence type="ECO:0000256" key="7">
    <source>
        <dbReference type="ARBA" id="ARBA00023211"/>
    </source>
</evidence>
<dbReference type="EMBL" id="QKZK01000022">
    <property type="protein sequence ID" value="PZX13821.1"/>
    <property type="molecule type" value="Genomic_DNA"/>
</dbReference>
<dbReference type="InterPro" id="IPR022929">
    <property type="entry name" value="Put_MntP"/>
</dbReference>
<protein>
    <recommendedName>
        <fullName evidence="8">Putative manganese efflux pump MntP</fullName>
    </recommendedName>
</protein>
<dbReference type="GO" id="GO:0005886">
    <property type="term" value="C:plasma membrane"/>
    <property type="evidence" value="ECO:0007669"/>
    <property type="project" value="UniProtKB-SubCell"/>
</dbReference>
<organism evidence="9 10">
    <name type="scientific">Breznakibacter xylanolyticus</name>
    <dbReference type="NCBI Taxonomy" id="990"/>
    <lineage>
        <taxon>Bacteria</taxon>
        <taxon>Pseudomonadati</taxon>
        <taxon>Bacteroidota</taxon>
        <taxon>Bacteroidia</taxon>
        <taxon>Marinilabiliales</taxon>
        <taxon>Marinilabiliaceae</taxon>
        <taxon>Breznakibacter</taxon>
    </lineage>
</organism>
<keyword evidence="2 8" id="KW-1003">Cell membrane</keyword>
<evidence type="ECO:0000313" key="10">
    <source>
        <dbReference type="Proteomes" id="UP000249239"/>
    </source>
</evidence>
<comment type="subcellular location">
    <subcellularLocation>
        <location evidence="8">Cell membrane</location>
        <topology evidence="8">Multi-pass membrane protein</topology>
    </subcellularLocation>
</comment>
<dbReference type="HAMAP" id="MF_01521">
    <property type="entry name" value="MntP_pump"/>
    <property type="match status" value="1"/>
</dbReference>
<keyword evidence="10" id="KW-1185">Reference proteome</keyword>
<feature type="transmembrane region" description="Helical" evidence="8">
    <location>
        <begin position="6"/>
        <end position="27"/>
    </location>
</feature>
<dbReference type="RefSeq" id="WP_170124370.1">
    <property type="nucleotide sequence ID" value="NZ_QKZK01000022.1"/>
</dbReference>
<evidence type="ECO:0000256" key="5">
    <source>
        <dbReference type="ARBA" id="ARBA00023065"/>
    </source>
</evidence>
<reference evidence="9 10" key="1">
    <citation type="submission" date="2018-06" db="EMBL/GenBank/DDBJ databases">
        <title>Genomic Encyclopedia of Archaeal and Bacterial Type Strains, Phase II (KMG-II): from individual species to whole genera.</title>
        <authorList>
            <person name="Goeker M."/>
        </authorList>
    </citation>
    <scope>NUCLEOTIDE SEQUENCE [LARGE SCALE GENOMIC DNA]</scope>
    <source>
        <strain evidence="9 10">DSM 6779</strain>
    </source>
</reference>